<proteinExistence type="predicted"/>
<dbReference type="EMBL" id="LN483079">
    <property type="protein sequence ID" value="CEA05718.1"/>
    <property type="molecule type" value="Genomic_DNA"/>
</dbReference>
<sequence length="120" mass="14315">MNIVVTVPKSDTRRFEQDINNCHHFSSMFNWVLSKYPKKLKRGDKIYFVVNGLVAYSADFLYHERKYIYFNDERKLLYVMTCLNPTENPLEEMKGFQGFRYYEPPAIKKEKPADDADLPF</sequence>
<protein>
    <submittedName>
        <fullName evidence="1">Uncharacterized protein</fullName>
    </submittedName>
</protein>
<gene>
    <name evidence="1" type="ORF">BN1050_02616</name>
</gene>
<reference evidence="1" key="1">
    <citation type="submission" date="2014-07" db="EMBL/GenBank/DDBJ databases">
        <authorList>
            <person name="Urmite Genomes Urmite Genomes"/>
        </authorList>
    </citation>
    <scope>NUCLEOTIDE SEQUENCE</scope>
    <source>
        <strain evidence="1">13S34_air</strain>
    </source>
</reference>
<name>A0A078MEH0_9BACL</name>
<accession>A0A078MEH0</accession>
<evidence type="ECO:0000313" key="1">
    <source>
        <dbReference type="EMBL" id="CEA05718.1"/>
    </source>
</evidence>
<organism evidence="1">
    <name type="scientific">Metalysinibacillus saudimassiliensis</name>
    <dbReference type="NCBI Taxonomy" id="1461583"/>
    <lineage>
        <taxon>Bacteria</taxon>
        <taxon>Bacillati</taxon>
        <taxon>Bacillota</taxon>
        <taxon>Bacilli</taxon>
        <taxon>Bacillales</taxon>
        <taxon>Caryophanaceae</taxon>
        <taxon>Metalysinibacillus</taxon>
    </lineage>
</organism>
<dbReference type="AlphaFoldDB" id="A0A078MEH0"/>
<dbReference type="PATRIC" id="fig|1461583.4.peg.2509"/>
<dbReference type="HOGENOM" id="CLU_2046836_0_0_9"/>